<keyword evidence="5" id="KW-0408">Iron</keyword>
<dbReference type="SUPFAM" id="SSF46548">
    <property type="entry name" value="alpha-helical ferredoxin"/>
    <property type="match status" value="1"/>
</dbReference>
<keyword evidence="6" id="KW-0411">Iron-sulfur</keyword>
<reference evidence="9" key="1">
    <citation type="submission" date="2016-10" db="EMBL/GenBank/DDBJ databases">
        <authorList>
            <person name="Varghese N."/>
            <person name="Submissions S."/>
        </authorList>
    </citation>
    <scope>NUCLEOTIDE SEQUENCE [LARGE SCALE GENOMIC DNA]</scope>
    <source>
        <strain evidence="9">DSM 3384</strain>
    </source>
</reference>
<evidence type="ECO:0000256" key="6">
    <source>
        <dbReference type="ARBA" id="ARBA00023014"/>
    </source>
</evidence>
<dbReference type="GO" id="GO:0051539">
    <property type="term" value="F:4 iron, 4 sulfur cluster binding"/>
    <property type="evidence" value="ECO:0007669"/>
    <property type="project" value="UniProtKB-KW"/>
</dbReference>
<evidence type="ECO:0000256" key="5">
    <source>
        <dbReference type="ARBA" id="ARBA00023004"/>
    </source>
</evidence>
<evidence type="ECO:0000259" key="7">
    <source>
        <dbReference type="PROSITE" id="PS51379"/>
    </source>
</evidence>
<accession>A0A1H2FJX5</accession>
<dbReference type="GO" id="GO:0046872">
    <property type="term" value="F:metal ion binding"/>
    <property type="evidence" value="ECO:0007669"/>
    <property type="project" value="UniProtKB-KW"/>
</dbReference>
<evidence type="ECO:0000256" key="4">
    <source>
        <dbReference type="ARBA" id="ARBA00022982"/>
    </source>
</evidence>
<dbReference type="Gene3D" id="1.10.1060.10">
    <property type="entry name" value="Alpha-helical ferredoxin"/>
    <property type="match status" value="1"/>
</dbReference>
<keyword evidence="2" id="KW-0004">4Fe-4S</keyword>
<dbReference type="InterPro" id="IPR009051">
    <property type="entry name" value="Helical_ferredxn"/>
</dbReference>
<sequence length="239" mass="26893">MAEAIKIDELDIELKDAVLEKVPDANFDLCLTCGTCTGGCAASELFDMDPRKLIRMLNLGMDDEILKSDWKWVCSMCARCVAACPMNINIPALVYNIRNMVPREKRPKGILGSCDQHIKTGSAMGAKKDDFEFTVLDVADEIREDHPGFEDLQVSVDREGAAMVLNQNSREPVTEPEEMGPLWKILHTVGADWTYPSVMWAGENYCMFMADNEGWKYIIEEFVHHVDNNLKSPLVVNTE</sequence>
<dbReference type="EMBL" id="FNLL01000004">
    <property type="protein sequence ID" value="SDU07656.1"/>
    <property type="molecule type" value="Genomic_DNA"/>
</dbReference>
<evidence type="ECO:0000256" key="1">
    <source>
        <dbReference type="ARBA" id="ARBA00022448"/>
    </source>
</evidence>
<dbReference type="PROSITE" id="PS51379">
    <property type="entry name" value="4FE4S_FER_2"/>
    <property type="match status" value="1"/>
</dbReference>
<organism evidence="8 9">
    <name type="scientific">Desulfobacula phenolica</name>
    <dbReference type="NCBI Taxonomy" id="90732"/>
    <lineage>
        <taxon>Bacteria</taxon>
        <taxon>Pseudomonadati</taxon>
        <taxon>Thermodesulfobacteriota</taxon>
        <taxon>Desulfobacteria</taxon>
        <taxon>Desulfobacterales</taxon>
        <taxon>Desulfobacteraceae</taxon>
        <taxon>Desulfobacula</taxon>
    </lineage>
</organism>
<keyword evidence="4" id="KW-0249">Electron transport</keyword>
<dbReference type="PANTHER" id="PTHR43551">
    <property type="entry name" value="FUMARATE REDUCTASE IRON-SULFUR SUBUNIT"/>
    <property type="match status" value="1"/>
</dbReference>
<evidence type="ECO:0000313" key="9">
    <source>
        <dbReference type="Proteomes" id="UP000199608"/>
    </source>
</evidence>
<feature type="domain" description="4Fe-4S ferredoxin-type" evidence="7">
    <location>
        <begin position="21"/>
        <end position="51"/>
    </location>
</feature>
<proteinExistence type="predicted"/>
<evidence type="ECO:0000256" key="3">
    <source>
        <dbReference type="ARBA" id="ARBA00022723"/>
    </source>
</evidence>
<dbReference type="Pfam" id="PF13534">
    <property type="entry name" value="Fer4_17"/>
    <property type="match status" value="1"/>
</dbReference>
<keyword evidence="9" id="KW-1185">Reference proteome</keyword>
<dbReference type="AlphaFoldDB" id="A0A1H2FJX5"/>
<evidence type="ECO:0000313" key="8">
    <source>
        <dbReference type="EMBL" id="SDU07656.1"/>
    </source>
</evidence>
<dbReference type="InterPro" id="IPR017900">
    <property type="entry name" value="4Fe4S_Fe_S_CS"/>
</dbReference>
<dbReference type="PROSITE" id="PS00198">
    <property type="entry name" value="4FE4S_FER_1"/>
    <property type="match status" value="1"/>
</dbReference>
<dbReference type="InterPro" id="IPR017896">
    <property type="entry name" value="4Fe4S_Fe-S-bd"/>
</dbReference>
<evidence type="ECO:0000256" key="2">
    <source>
        <dbReference type="ARBA" id="ARBA00022485"/>
    </source>
</evidence>
<dbReference type="Proteomes" id="UP000199608">
    <property type="component" value="Unassembled WGS sequence"/>
</dbReference>
<name>A0A1H2FJX5_9BACT</name>
<protein>
    <submittedName>
        <fullName evidence="8">4Fe-4S dicluster domain-containing protein</fullName>
    </submittedName>
</protein>
<keyword evidence="1" id="KW-0813">Transport</keyword>
<dbReference type="PANTHER" id="PTHR43551:SF1">
    <property type="entry name" value="HETERODISULFIDE REDUCTASE"/>
    <property type="match status" value="1"/>
</dbReference>
<gene>
    <name evidence="8" type="ORF">SAMN04487931_104201</name>
</gene>
<keyword evidence="3" id="KW-0479">Metal-binding</keyword>